<feature type="compositionally biased region" description="Low complexity" evidence="1">
    <location>
        <begin position="415"/>
        <end position="425"/>
    </location>
</feature>
<accession>A0A177BZK8</accession>
<protein>
    <submittedName>
        <fullName evidence="2">Uncharacterized protein</fullName>
    </submittedName>
</protein>
<feature type="compositionally biased region" description="Polar residues" evidence="1">
    <location>
        <begin position="394"/>
        <end position="414"/>
    </location>
</feature>
<dbReference type="Proteomes" id="UP000077069">
    <property type="component" value="Unassembled WGS sequence"/>
</dbReference>
<dbReference type="PANTHER" id="PTHR40618:SF1">
    <property type="entry name" value="B-ZIP TRANSCRIPTION FACTOR (EUROFUNG)"/>
    <property type="match status" value="1"/>
</dbReference>
<feature type="region of interest" description="Disordered" evidence="1">
    <location>
        <begin position="393"/>
        <end position="434"/>
    </location>
</feature>
<evidence type="ECO:0000313" key="2">
    <source>
        <dbReference type="EMBL" id="OAG00813.1"/>
    </source>
</evidence>
<sequence>MNKSFLKFNEAALKSGLLQFNPILAQQLKSVTESFVSLAKSAAEGQAEEEEVDESIETNLVRNHEVQSAPPQRLDVGWGYSTTLNQSSTQHTSPSPPEESQAQSQRDLPLLPNFNAEQAKQGGLVQYRRPQIPDLFTQGASWAQASLDERPSEQPLPFGLLEILSQQEFKPPNPQNPNIFSVSIPTPRATPPMPRIPSPTYGSLTTRTPKPMWTYSHDETTFARRLTRASLETGFHLLGSASQRPAALEYIFRLSLPYMTLNELRERFKELLARGTDEELDFWSTPFIHLGGAGTHYPRKDAHGNIIKAPNTWNVRRIGPLDKKMIRAENCDDPSQSHDLNIDLTGFEGEWFDSNDVEGYLQQEKGVRIDPKSSFVDAFVDDDEHHGDDYFTFSAGTNNSSPRRLSNDSTPTFGSSSSRAQSQSSLHTPPNVQSATSANVNHLFAPSDIPFGLDMSMPSDFARLPSVDASAFFDQPLGLDLAPGFDVGLNNGSMQPLNFPDQPRGSNMDMSFQGLETMPVVRQKRKKNVLIDVTKLVDELVKHGVCLGRAPGFRRKDVDMAFQASLITTY</sequence>
<dbReference type="PANTHER" id="PTHR40618">
    <property type="entry name" value="B-ZIP TRANSCRIPTION FACTOR (EUROFUNG)-RELATED"/>
    <property type="match status" value="1"/>
</dbReference>
<dbReference type="GeneID" id="28766755"/>
<dbReference type="EMBL" id="KV441558">
    <property type="protein sequence ID" value="OAG00813.1"/>
    <property type="molecule type" value="Genomic_DNA"/>
</dbReference>
<name>A0A177BZK8_9PLEO</name>
<dbReference type="RefSeq" id="XP_018031178.1">
    <property type="nucleotide sequence ID" value="XM_018183269.1"/>
</dbReference>
<keyword evidence="3" id="KW-1185">Reference proteome</keyword>
<organism evidence="2 3">
    <name type="scientific">Paraphaeosphaeria sporulosa</name>
    <dbReference type="NCBI Taxonomy" id="1460663"/>
    <lineage>
        <taxon>Eukaryota</taxon>
        <taxon>Fungi</taxon>
        <taxon>Dikarya</taxon>
        <taxon>Ascomycota</taxon>
        <taxon>Pezizomycotina</taxon>
        <taxon>Dothideomycetes</taxon>
        <taxon>Pleosporomycetidae</taxon>
        <taxon>Pleosporales</taxon>
        <taxon>Massarineae</taxon>
        <taxon>Didymosphaeriaceae</taxon>
        <taxon>Paraphaeosphaeria</taxon>
    </lineage>
</organism>
<dbReference type="STRING" id="1460663.A0A177BZK8"/>
<dbReference type="AlphaFoldDB" id="A0A177BZK8"/>
<feature type="region of interest" description="Disordered" evidence="1">
    <location>
        <begin position="62"/>
        <end position="105"/>
    </location>
</feature>
<dbReference type="OrthoDB" id="3555317at2759"/>
<reference evidence="2 3" key="1">
    <citation type="submission" date="2016-05" db="EMBL/GenBank/DDBJ databases">
        <title>Comparative analysis of secretome profiles of manganese(II)-oxidizing ascomycete fungi.</title>
        <authorList>
            <consortium name="DOE Joint Genome Institute"/>
            <person name="Zeiner C.A."/>
            <person name="Purvine S.O."/>
            <person name="Zink E.M."/>
            <person name="Wu S."/>
            <person name="Pasa-Tolic L."/>
            <person name="Chaput D.L."/>
            <person name="Haridas S."/>
            <person name="Grigoriev I.V."/>
            <person name="Santelli C.M."/>
            <person name="Hansel C.M."/>
        </authorList>
    </citation>
    <scope>NUCLEOTIDE SEQUENCE [LARGE SCALE GENOMIC DNA]</scope>
    <source>
        <strain evidence="2 3">AP3s5-JAC2a</strain>
    </source>
</reference>
<gene>
    <name evidence="2" type="ORF">CC84DRAFT_1221378</name>
</gene>
<dbReference type="InParanoid" id="A0A177BZK8"/>
<feature type="compositionally biased region" description="Low complexity" evidence="1">
    <location>
        <begin position="86"/>
        <end position="105"/>
    </location>
</feature>
<evidence type="ECO:0000256" key="1">
    <source>
        <dbReference type="SAM" id="MobiDB-lite"/>
    </source>
</evidence>
<evidence type="ECO:0000313" key="3">
    <source>
        <dbReference type="Proteomes" id="UP000077069"/>
    </source>
</evidence>
<proteinExistence type="predicted"/>